<dbReference type="InterPro" id="IPR017871">
    <property type="entry name" value="ABC_transporter-like_CS"/>
</dbReference>
<evidence type="ECO:0000256" key="4">
    <source>
        <dbReference type="ARBA" id="ARBA00022840"/>
    </source>
</evidence>
<dbReference type="Pfam" id="PF00005">
    <property type="entry name" value="ABC_tran"/>
    <property type="match status" value="1"/>
</dbReference>
<dbReference type="GO" id="GO:0022857">
    <property type="term" value="F:transmembrane transporter activity"/>
    <property type="evidence" value="ECO:0007669"/>
    <property type="project" value="InterPro"/>
</dbReference>
<dbReference type="NCBIfam" id="TIGR01189">
    <property type="entry name" value="ccmA"/>
    <property type="match status" value="1"/>
</dbReference>
<evidence type="ECO:0000256" key="6">
    <source>
        <dbReference type="ARBA" id="ARBA00023136"/>
    </source>
</evidence>
<comment type="caution">
    <text evidence="8">The sequence shown here is derived from an EMBL/GenBank/DDBJ whole genome shotgun (WGS) entry which is preliminary data.</text>
</comment>
<evidence type="ECO:0000256" key="5">
    <source>
        <dbReference type="ARBA" id="ARBA00022967"/>
    </source>
</evidence>
<keyword evidence="9" id="KW-1185">Reference proteome</keyword>
<dbReference type="PROSITE" id="PS00211">
    <property type="entry name" value="ABC_TRANSPORTER_1"/>
    <property type="match status" value="1"/>
</dbReference>
<gene>
    <name evidence="8" type="primary">ccmA</name>
    <name evidence="8" type="ORF">EBI00_04820</name>
</gene>
<dbReference type="InterPro" id="IPR003439">
    <property type="entry name" value="ABC_transporter-like_ATP-bd"/>
</dbReference>
<proteinExistence type="predicted"/>
<protein>
    <submittedName>
        <fullName evidence="8">Cytochrome c biogenesis heme-transporting ATPase CcmA</fullName>
    </submittedName>
</protein>
<keyword evidence="2" id="KW-0547">Nucleotide-binding</keyword>
<dbReference type="GO" id="GO:0005524">
    <property type="term" value="F:ATP binding"/>
    <property type="evidence" value="ECO:0007669"/>
    <property type="project" value="UniProtKB-KW"/>
</dbReference>
<keyword evidence="6" id="KW-0472">Membrane</keyword>
<keyword evidence="5" id="KW-1278">Translocase</keyword>
<dbReference type="GO" id="GO:0017004">
    <property type="term" value="P:cytochrome complex assembly"/>
    <property type="evidence" value="ECO:0007669"/>
    <property type="project" value="UniProtKB-KW"/>
</dbReference>
<dbReference type="RefSeq" id="WP_123094777.1">
    <property type="nucleotide sequence ID" value="NZ_RIZG01000002.1"/>
</dbReference>
<dbReference type="GO" id="GO:0016887">
    <property type="term" value="F:ATP hydrolysis activity"/>
    <property type="evidence" value="ECO:0007669"/>
    <property type="project" value="InterPro"/>
</dbReference>
<dbReference type="InterPro" id="IPR005895">
    <property type="entry name" value="ABC_transptr_haem_export_CcmA"/>
</dbReference>
<dbReference type="PANTHER" id="PTHR43499">
    <property type="entry name" value="ABC TRANSPORTER I FAMILY MEMBER 1"/>
    <property type="match status" value="1"/>
</dbReference>
<evidence type="ECO:0000313" key="9">
    <source>
        <dbReference type="Proteomes" id="UP000280507"/>
    </source>
</evidence>
<keyword evidence="4" id="KW-0067">ATP-binding</keyword>
<evidence type="ECO:0000259" key="7">
    <source>
        <dbReference type="PROSITE" id="PS50893"/>
    </source>
</evidence>
<evidence type="ECO:0000256" key="1">
    <source>
        <dbReference type="ARBA" id="ARBA00022448"/>
    </source>
</evidence>
<keyword evidence="1" id="KW-0813">Transport</keyword>
<dbReference type="Gene3D" id="3.40.50.300">
    <property type="entry name" value="P-loop containing nucleotide triphosphate hydrolases"/>
    <property type="match status" value="1"/>
</dbReference>
<evidence type="ECO:0000256" key="2">
    <source>
        <dbReference type="ARBA" id="ARBA00022741"/>
    </source>
</evidence>
<dbReference type="SUPFAM" id="SSF52540">
    <property type="entry name" value="P-loop containing nucleoside triphosphate hydrolases"/>
    <property type="match status" value="1"/>
</dbReference>
<dbReference type="Proteomes" id="UP000280507">
    <property type="component" value="Unassembled WGS sequence"/>
</dbReference>
<dbReference type="PROSITE" id="PS50893">
    <property type="entry name" value="ABC_TRANSPORTER_2"/>
    <property type="match status" value="1"/>
</dbReference>
<sequence>MQSSASLTISDLWIERGGNDLCKGLSFSIHPGEAWRVLGGNGTGKTSLLKVIAGISMPLEGEIFYLGQNVTSDRSPLQQEMVYLGHLMGVKSALTVEENLRWYCPERSLEELHNVAKDLGLFPFLASLVKTLSAGQQRRVALARLWLSKKTLWLLDEPFASLDVEGGVMLEVCIQQHLTSGGLVLLSTHQSLSSIIPHDVVLQP</sequence>
<dbReference type="EMBL" id="RIZG01000002">
    <property type="protein sequence ID" value="RNF52228.1"/>
    <property type="molecule type" value="Genomic_DNA"/>
</dbReference>
<dbReference type="NCBIfam" id="NF010061">
    <property type="entry name" value="PRK13538.1"/>
    <property type="match status" value="1"/>
</dbReference>
<feature type="domain" description="ABC transporter" evidence="7">
    <location>
        <begin position="7"/>
        <end position="204"/>
    </location>
</feature>
<reference evidence="8 9" key="1">
    <citation type="journal article" date="2012" name="Int. J. Syst. Evol. Microbiol.">
        <title>Marinomonas hwangdonensis sp. nov., isolated from seawater.</title>
        <authorList>
            <person name="Jung Y.T."/>
            <person name="Oh T.K."/>
            <person name="Yoon J.H."/>
        </authorList>
    </citation>
    <scope>NUCLEOTIDE SEQUENCE [LARGE SCALE GENOMIC DNA]</scope>
    <source>
        <strain evidence="8 9">HDW-15</strain>
    </source>
</reference>
<keyword evidence="3" id="KW-0201">Cytochrome c-type biogenesis</keyword>
<dbReference type="InterPro" id="IPR027417">
    <property type="entry name" value="P-loop_NTPase"/>
</dbReference>
<name>A0A3M8Q826_9GAMM</name>
<dbReference type="OrthoDB" id="9800654at2"/>
<evidence type="ECO:0000256" key="3">
    <source>
        <dbReference type="ARBA" id="ARBA00022748"/>
    </source>
</evidence>
<organism evidence="8 9">
    <name type="scientific">Marinomonas hwangdonensis</name>
    <dbReference type="NCBI Taxonomy" id="1053647"/>
    <lineage>
        <taxon>Bacteria</taxon>
        <taxon>Pseudomonadati</taxon>
        <taxon>Pseudomonadota</taxon>
        <taxon>Gammaproteobacteria</taxon>
        <taxon>Oceanospirillales</taxon>
        <taxon>Oceanospirillaceae</taxon>
        <taxon>Marinomonas</taxon>
    </lineage>
</organism>
<evidence type="ECO:0000313" key="8">
    <source>
        <dbReference type="EMBL" id="RNF52228.1"/>
    </source>
</evidence>
<dbReference type="AlphaFoldDB" id="A0A3M8Q826"/>
<accession>A0A3M8Q826</accession>
<dbReference type="PANTHER" id="PTHR43499:SF1">
    <property type="entry name" value="ABC TRANSPORTER I FAMILY MEMBER 1"/>
    <property type="match status" value="1"/>
</dbReference>